<organism evidence="1 2">
    <name type="scientific">Caerostris extrusa</name>
    <name type="common">Bark spider</name>
    <name type="synonym">Caerostris bankana</name>
    <dbReference type="NCBI Taxonomy" id="172846"/>
    <lineage>
        <taxon>Eukaryota</taxon>
        <taxon>Metazoa</taxon>
        <taxon>Ecdysozoa</taxon>
        <taxon>Arthropoda</taxon>
        <taxon>Chelicerata</taxon>
        <taxon>Arachnida</taxon>
        <taxon>Araneae</taxon>
        <taxon>Araneomorphae</taxon>
        <taxon>Entelegynae</taxon>
        <taxon>Araneoidea</taxon>
        <taxon>Araneidae</taxon>
        <taxon>Caerostris</taxon>
    </lineage>
</organism>
<proteinExistence type="predicted"/>
<dbReference type="EMBL" id="BPLR01020566">
    <property type="protein sequence ID" value="GIX80037.1"/>
    <property type="molecule type" value="Genomic_DNA"/>
</dbReference>
<comment type="caution">
    <text evidence="1">The sequence shown here is derived from an EMBL/GenBank/DDBJ whole genome shotgun (WGS) entry which is preliminary data.</text>
</comment>
<sequence length="117" mass="12450">MGHNSGNLETAPVCFEPAPIPFLLLPPYAAFPPTARNNSPLSVLSRVPVPQVSSLSLSLGYTNSSSAGAGEFLLMFALTNIAPPARSCAPLVLLYEFLARAKVVCITESMQNKRFLA</sequence>
<gene>
    <name evidence="1" type="ORF">CEXT_630381</name>
</gene>
<dbReference type="AlphaFoldDB" id="A0AAV4N975"/>
<protein>
    <submittedName>
        <fullName evidence="1">Uncharacterized protein</fullName>
    </submittedName>
</protein>
<keyword evidence="2" id="KW-1185">Reference proteome</keyword>
<evidence type="ECO:0000313" key="2">
    <source>
        <dbReference type="Proteomes" id="UP001054945"/>
    </source>
</evidence>
<name>A0AAV4N975_CAEEX</name>
<evidence type="ECO:0000313" key="1">
    <source>
        <dbReference type="EMBL" id="GIX80037.1"/>
    </source>
</evidence>
<dbReference type="Proteomes" id="UP001054945">
    <property type="component" value="Unassembled WGS sequence"/>
</dbReference>
<accession>A0AAV4N975</accession>
<reference evidence="1 2" key="1">
    <citation type="submission" date="2021-06" db="EMBL/GenBank/DDBJ databases">
        <title>Caerostris extrusa draft genome.</title>
        <authorList>
            <person name="Kono N."/>
            <person name="Arakawa K."/>
        </authorList>
    </citation>
    <scope>NUCLEOTIDE SEQUENCE [LARGE SCALE GENOMIC DNA]</scope>
</reference>